<dbReference type="InterPro" id="IPR050501">
    <property type="entry name" value="ICDH/IPMDH"/>
</dbReference>
<name>A0A0C2RY81_9BACL</name>
<dbReference type="EC" id="1.1.1.83" evidence="4"/>
<dbReference type="Pfam" id="PF00180">
    <property type="entry name" value="Iso_dh"/>
    <property type="match status" value="1"/>
</dbReference>
<dbReference type="InterPro" id="IPR019818">
    <property type="entry name" value="IsoCit/isopropylmalate_DH_CS"/>
</dbReference>
<keyword evidence="7" id="KW-0520">NAD</keyword>
<comment type="cofactor">
    <cofactor evidence="2">
        <name>Mg(2+)</name>
        <dbReference type="ChEBI" id="CHEBI:18420"/>
    </cofactor>
</comment>
<dbReference type="Proteomes" id="UP000031938">
    <property type="component" value="Unassembled WGS sequence"/>
</dbReference>
<comment type="similarity">
    <text evidence="3">Belongs to the isocitrate and isopropylmalate dehydrogenases family.</text>
</comment>
<dbReference type="PATRIC" id="fig|889306.3.peg.1882"/>
<accession>A0A0C2RY81</accession>
<dbReference type="PANTHER" id="PTHR43275">
    <property type="entry name" value="D-MALATE DEHYDROGENASE [DECARBOXYLATING]"/>
    <property type="match status" value="1"/>
</dbReference>
<proteinExistence type="inferred from homology"/>
<dbReference type="SUPFAM" id="SSF53659">
    <property type="entry name" value="Isocitrate/Isopropylmalate dehydrogenase-like"/>
    <property type="match status" value="1"/>
</dbReference>
<comment type="caution">
    <text evidence="11">The sequence shown here is derived from an EMBL/GenBank/DDBJ whole genome shotgun (WGS) entry which is preliminary data.</text>
</comment>
<dbReference type="PROSITE" id="PS00470">
    <property type="entry name" value="IDH_IMDH"/>
    <property type="match status" value="1"/>
</dbReference>
<protein>
    <recommendedName>
        <fullName evidence="4">D-malate dehydrogenase (decarboxylating)</fullName>
        <ecNumber evidence="4">1.1.1.83</ecNumber>
    </recommendedName>
</protein>
<dbReference type="GO" id="GO:0051287">
    <property type="term" value="F:NAD binding"/>
    <property type="evidence" value="ECO:0007669"/>
    <property type="project" value="InterPro"/>
</dbReference>
<evidence type="ECO:0000256" key="6">
    <source>
        <dbReference type="ARBA" id="ARBA00023002"/>
    </source>
</evidence>
<keyword evidence="5" id="KW-0479">Metal-binding</keyword>
<dbReference type="GO" id="GO:0000287">
    <property type="term" value="F:magnesium ion binding"/>
    <property type="evidence" value="ECO:0007669"/>
    <property type="project" value="InterPro"/>
</dbReference>
<keyword evidence="6 11" id="KW-0560">Oxidoreductase</keyword>
<reference evidence="11 12" key="1">
    <citation type="submission" date="2015-01" db="EMBL/GenBank/DDBJ databases">
        <title>Genome sequencing of Jeotgalibacillus soli.</title>
        <authorList>
            <person name="Goh K.M."/>
            <person name="Chan K.-G."/>
            <person name="Yaakop A.S."/>
            <person name="Ee R."/>
            <person name="Gan H.M."/>
            <person name="Chan C.S."/>
        </authorList>
    </citation>
    <scope>NUCLEOTIDE SEQUENCE [LARGE SCALE GENOMIC DNA]</scope>
    <source>
        <strain evidence="11 12">P9</strain>
    </source>
</reference>
<feature type="domain" description="Isopropylmalate dehydrogenase-like" evidence="10">
    <location>
        <begin position="10"/>
        <end position="350"/>
    </location>
</feature>
<evidence type="ECO:0000256" key="8">
    <source>
        <dbReference type="ARBA" id="ARBA00023211"/>
    </source>
</evidence>
<comment type="catalytic activity">
    <reaction evidence="9">
        <text>(R)-malate + NAD(+) = pyruvate + CO2 + NADH</text>
        <dbReference type="Rhea" id="RHEA:18365"/>
        <dbReference type="ChEBI" id="CHEBI:15361"/>
        <dbReference type="ChEBI" id="CHEBI:15588"/>
        <dbReference type="ChEBI" id="CHEBI:16526"/>
        <dbReference type="ChEBI" id="CHEBI:57540"/>
        <dbReference type="ChEBI" id="CHEBI:57945"/>
        <dbReference type="EC" id="1.1.1.83"/>
    </reaction>
</comment>
<dbReference type="EMBL" id="JXRP01000016">
    <property type="protein sequence ID" value="KIL46749.1"/>
    <property type="molecule type" value="Genomic_DNA"/>
</dbReference>
<evidence type="ECO:0000313" key="11">
    <source>
        <dbReference type="EMBL" id="KIL46749.1"/>
    </source>
</evidence>
<dbReference type="InterPro" id="IPR011829">
    <property type="entry name" value="TTC_DH"/>
</dbReference>
<organism evidence="11 12">
    <name type="scientific">Jeotgalibacillus soli</name>
    <dbReference type="NCBI Taxonomy" id="889306"/>
    <lineage>
        <taxon>Bacteria</taxon>
        <taxon>Bacillati</taxon>
        <taxon>Bacillota</taxon>
        <taxon>Bacilli</taxon>
        <taxon>Bacillales</taxon>
        <taxon>Caryophanaceae</taxon>
        <taxon>Jeotgalibacillus</taxon>
    </lineage>
</organism>
<evidence type="ECO:0000256" key="3">
    <source>
        <dbReference type="ARBA" id="ARBA00007769"/>
    </source>
</evidence>
<dbReference type="AlphaFoldDB" id="A0A0C2RY81"/>
<keyword evidence="8" id="KW-0464">Manganese</keyword>
<dbReference type="InterPro" id="IPR024084">
    <property type="entry name" value="IsoPropMal-DH-like_dom"/>
</dbReference>
<dbReference type="NCBIfam" id="TIGR02089">
    <property type="entry name" value="TTC"/>
    <property type="match status" value="1"/>
</dbReference>
<keyword evidence="12" id="KW-1185">Reference proteome</keyword>
<comment type="cofactor">
    <cofactor evidence="1">
        <name>Mn(2+)</name>
        <dbReference type="ChEBI" id="CHEBI:29035"/>
    </cofactor>
</comment>
<gene>
    <name evidence="11" type="ORF">KP78_18670</name>
</gene>
<sequence>MGDGMMKTYDIAALPGDGVGKEVVSSAIEVIGALSDVHGGLAFRFTEFPWNCDYYMEHETMMPPDAMKTLAQFEGVFLGAVGNPAIVPDHVSLWGMLIKIRREFELSINMRPAKKVRGIESPLVNPKSFDLVVVRENSEGEYSEVGGRIHRGADEMAIQNAIFTRKATERAIRFAFELAGKRNKHVTSATKSNGIYHSMPFWDEVFTEVAKEYPDIESRSNHIDALAAFFVTKPYDFDVIVASNLFGDVLTDIGSAIMGSIGIAPSANINLSGKYPSMFEPVHGSAPDIAGKGVANPIGQIWTAKLMLDHFGEEELGRELLTIIEDATEAGIKTPDIGGRSTTAEVTEEICSRIRKKG</sequence>
<evidence type="ECO:0000313" key="12">
    <source>
        <dbReference type="Proteomes" id="UP000031938"/>
    </source>
</evidence>
<evidence type="ECO:0000256" key="7">
    <source>
        <dbReference type="ARBA" id="ARBA00023027"/>
    </source>
</evidence>
<evidence type="ECO:0000256" key="1">
    <source>
        <dbReference type="ARBA" id="ARBA00001936"/>
    </source>
</evidence>
<dbReference type="Gene3D" id="3.40.718.10">
    <property type="entry name" value="Isopropylmalate Dehydrogenase"/>
    <property type="match status" value="1"/>
</dbReference>
<dbReference type="GO" id="GO:0046553">
    <property type="term" value="F:D-malate dehydrogenase (decarboxylating) (NAD+) activity"/>
    <property type="evidence" value="ECO:0007669"/>
    <property type="project" value="UniProtKB-EC"/>
</dbReference>
<evidence type="ECO:0000256" key="2">
    <source>
        <dbReference type="ARBA" id="ARBA00001946"/>
    </source>
</evidence>
<dbReference type="STRING" id="889306.KP78_18670"/>
<evidence type="ECO:0000256" key="4">
    <source>
        <dbReference type="ARBA" id="ARBA00013126"/>
    </source>
</evidence>
<evidence type="ECO:0000256" key="5">
    <source>
        <dbReference type="ARBA" id="ARBA00022723"/>
    </source>
</evidence>
<dbReference type="SMART" id="SM01329">
    <property type="entry name" value="Iso_dh"/>
    <property type="match status" value="1"/>
</dbReference>
<dbReference type="NCBIfam" id="NF006048">
    <property type="entry name" value="PRK08194.1"/>
    <property type="match status" value="1"/>
</dbReference>
<evidence type="ECO:0000259" key="10">
    <source>
        <dbReference type="SMART" id="SM01329"/>
    </source>
</evidence>
<evidence type="ECO:0000256" key="9">
    <source>
        <dbReference type="ARBA" id="ARBA00049301"/>
    </source>
</evidence>
<dbReference type="PANTHER" id="PTHR43275:SF1">
    <property type="entry name" value="D-MALATE DEHYDROGENASE [DECARBOXYLATING]"/>
    <property type="match status" value="1"/>
</dbReference>